<comment type="caution">
    <text evidence="1">The sequence shown here is derived from an EMBL/GenBank/DDBJ whole genome shotgun (WGS) entry which is preliminary data.</text>
</comment>
<evidence type="ECO:0000313" key="2">
    <source>
        <dbReference type="Proteomes" id="UP001153269"/>
    </source>
</evidence>
<protein>
    <submittedName>
        <fullName evidence="1">Uncharacterized protein</fullName>
    </submittedName>
</protein>
<proteinExistence type="predicted"/>
<dbReference type="EMBL" id="CADEAL010001198">
    <property type="protein sequence ID" value="CAB1430052.1"/>
    <property type="molecule type" value="Genomic_DNA"/>
</dbReference>
<dbReference type="Proteomes" id="UP001153269">
    <property type="component" value="Unassembled WGS sequence"/>
</dbReference>
<reference evidence="1" key="1">
    <citation type="submission" date="2020-03" db="EMBL/GenBank/DDBJ databases">
        <authorList>
            <person name="Weist P."/>
        </authorList>
    </citation>
    <scope>NUCLEOTIDE SEQUENCE</scope>
</reference>
<accession>A0A9N7YK95</accession>
<sequence>MADEGDAGREVVKVVGGNVTVPPPSLPHSFPLLCLPLTSPITASPLAFCLPSLPSPLLFKDWEEMGWGRRIAFCQQHDSCVHLVVLGPLTAQSTRRFRRCLGLRTRYHCSPHYRPSHTSICPPNI</sequence>
<name>A0A9N7YK95_PLEPL</name>
<organism evidence="1 2">
    <name type="scientific">Pleuronectes platessa</name>
    <name type="common">European plaice</name>
    <dbReference type="NCBI Taxonomy" id="8262"/>
    <lineage>
        <taxon>Eukaryota</taxon>
        <taxon>Metazoa</taxon>
        <taxon>Chordata</taxon>
        <taxon>Craniata</taxon>
        <taxon>Vertebrata</taxon>
        <taxon>Euteleostomi</taxon>
        <taxon>Actinopterygii</taxon>
        <taxon>Neopterygii</taxon>
        <taxon>Teleostei</taxon>
        <taxon>Neoteleostei</taxon>
        <taxon>Acanthomorphata</taxon>
        <taxon>Carangaria</taxon>
        <taxon>Pleuronectiformes</taxon>
        <taxon>Pleuronectoidei</taxon>
        <taxon>Pleuronectidae</taxon>
        <taxon>Pleuronectes</taxon>
    </lineage>
</organism>
<dbReference type="AlphaFoldDB" id="A0A9N7YK95"/>
<keyword evidence="2" id="KW-1185">Reference proteome</keyword>
<gene>
    <name evidence="1" type="ORF">PLEPLA_LOCUS18032</name>
</gene>
<evidence type="ECO:0000313" key="1">
    <source>
        <dbReference type="EMBL" id="CAB1430052.1"/>
    </source>
</evidence>